<dbReference type="OrthoDB" id="9784009at2"/>
<protein>
    <submittedName>
        <fullName evidence="9">Glyoxylase-like metal-dependent hydrolase (Beta-lactamase superfamily II)</fullName>
    </submittedName>
</protein>
<comment type="cofactor">
    <cofactor evidence="1">
        <name>Zn(2+)</name>
        <dbReference type="ChEBI" id="CHEBI:29105"/>
    </cofactor>
</comment>
<evidence type="ECO:0000256" key="6">
    <source>
        <dbReference type="ARBA" id="ARBA00034301"/>
    </source>
</evidence>
<keyword evidence="3 9" id="KW-0378">Hydrolase</keyword>
<keyword evidence="10" id="KW-1185">Reference proteome</keyword>
<dbReference type="CDD" id="cd06262">
    <property type="entry name" value="metallo-hydrolase-like_MBL-fold"/>
    <property type="match status" value="1"/>
</dbReference>
<dbReference type="InterPro" id="IPR036866">
    <property type="entry name" value="RibonucZ/Hydroxyglut_hydro"/>
</dbReference>
<organism evidence="9 10">
    <name type="scientific">Paenibacillus cellulosilyticus</name>
    <dbReference type="NCBI Taxonomy" id="375489"/>
    <lineage>
        <taxon>Bacteria</taxon>
        <taxon>Bacillati</taxon>
        <taxon>Bacillota</taxon>
        <taxon>Bacilli</taxon>
        <taxon>Bacillales</taxon>
        <taxon>Paenibacillaceae</taxon>
        <taxon>Paenibacillus</taxon>
    </lineage>
</organism>
<keyword evidence="2" id="KW-0479">Metal-binding</keyword>
<accession>A0A2V2YZL1</accession>
<dbReference type="PANTHER" id="PTHR46233">
    <property type="entry name" value="HYDROXYACYLGLUTATHIONE HYDROLASE GLOC"/>
    <property type="match status" value="1"/>
</dbReference>
<evidence type="ECO:0000256" key="3">
    <source>
        <dbReference type="ARBA" id="ARBA00022801"/>
    </source>
</evidence>
<evidence type="ECO:0000256" key="1">
    <source>
        <dbReference type="ARBA" id="ARBA00001947"/>
    </source>
</evidence>
<evidence type="ECO:0000313" key="10">
    <source>
        <dbReference type="Proteomes" id="UP000246635"/>
    </source>
</evidence>
<evidence type="ECO:0000313" key="9">
    <source>
        <dbReference type="EMBL" id="PWW08315.1"/>
    </source>
</evidence>
<dbReference type="PANTHER" id="PTHR46233:SF3">
    <property type="entry name" value="HYDROXYACYLGLUTATHIONE HYDROLASE GLOC"/>
    <property type="match status" value="1"/>
</dbReference>
<comment type="catalytic activity">
    <reaction evidence="7">
        <text>3',5'-cyclic UMP + H2O = UMP + H(+)</text>
        <dbReference type="Rhea" id="RHEA:70575"/>
        <dbReference type="ChEBI" id="CHEBI:15377"/>
        <dbReference type="ChEBI" id="CHEBI:15378"/>
        <dbReference type="ChEBI" id="CHEBI:57865"/>
        <dbReference type="ChEBI" id="CHEBI:184387"/>
    </reaction>
    <physiologicalReaction direction="left-to-right" evidence="7">
        <dbReference type="Rhea" id="RHEA:70576"/>
    </physiologicalReaction>
</comment>
<name>A0A2V2YZL1_9BACL</name>
<evidence type="ECO:0000256" key="7">
    <source>
        <dbReference type="ARBA" id="ARBA00048505"/>
    </source>
</evidence>
<gene>
    <name evidence="9" type="ORF">DFQ01_10136</name>
</gene>
<dbReference type="GO" id="GO:0016787">
    <property type="term" value="F:hydrolase activity"/>
    <property type="evidence" value="ECO:0007669"/>
    <property type="project" value="UniProtKB-KW"/>
</dbReference>
<evidence type="ECO:0000259" key="8">
    <source>
        <dbReference type="SMART" id="SM00849"/>
    </source>
</evidence>
<evidence type="ECO:0000256" key="5">
    <source>
        <dbReference type="ARBA" id="ARBA00034221"/>
    </source>
</evidence>
<feature type="domain" description="Metallo-beta-lactamase" evidence="8">
    <location>
        <begin position="29"/>
        <end position="220"/>
    </location>
</feature>
<dbReference type="AlphaFoldDB" id="A0A2V2YZL1"/>
<sequence>MSSGEWISVRCLFQITDCETYSYSFASIDSRMYLMLSNDKALIIDPCVNADALQLLKDNNIKDVTILPTHEHYDHISGINWMRDNVDCRVIAIDQCAQNMLDPRKNASAYFDALLFFYTSETKLPEARVQPYRCKSDETFNDYKCFEWENHNIEIIHAPGHSDGSVCIRIDDKFVFTGDSLIKGKSTITRLPGGSKKKYSEITVPFLKSLPIDCVIFPGHGEPGYMHEFSIE</sequence>
<evidence type="ECO:0000256" key="4">
    <source>
        <dbReference type="ARBA" id="ARBA00022833"/>
    </source>
</evidence>
<dbReference type="InterPro" id="IPR001279">
    <property type="entry name" value="Metallo-B-lactamas"/>
</dbReference>
<dbReference type="SMART" id="SM00849">
    <property type="entry name" value="Lactamase_B"/>
    <property type="match status" value="1"/>
</dbReference>
<dbReference type="SUPFAM" id="SSF56281">
    <property type="entry name" value="Metallo-hydrolase/oxidoreductase"/>
    <property type="match status" value="1"/>
</dbReference>
<comment type="function">
    <text evidence="6">Counteracts the endogenous Pycsar antiviral defense system. Phosphodiesterase that enables metal-dependent hydrolysis of host cyclic nucleotide Pycsar defense signals such as cCMP and cUMP.</text>
</comment>
<dbReference type="Gene3D" id="3.60.15.10">
    <property type="entry name" value="Ribonuclease Z/Hydroxyacylglutathione hydrolase-like"/>
    <property type="match status" value="1"/>
</dbReference>
<dbReference type="GO" id="GO:0046872">
    <property type="term" value="F:metal ion binding"/>
    <property type="evidence" value="ECO:0007669"/>
    <property type="project" value="UniProtKB-KW"/>
</dbReference>
<keyword evidence="4" id="KW-0862">Zinc</keyword>
<dbReference type="Pfam" id="PF00753">
    <property type="entry name" value="Lactamase_B"/>
    <property type="match status" value="1"/>
</dbReference>
<evidence type="ECO:0000256" key="2">
    <source>
        <dbReference type="ARBA" id="ARBA00022723"/>
    </source>
</evidence>
<reference evidence="9 10" key="1">
    <citation type="submission" date="2018-05" db="EMBL/GenBank/DDBJ databases">
        <title>Genomic Encyclopedia of Type Strains, Phase III (KMG-III): the genomes of soil and plant-associated and newly described type strains.</title>
        <authorList>
            <person name="Whitman W."/>
        </authorList>
    </citation>
    <scope>NUCLEOTIDE SEQUENCE [LARGE SCALE GENOMIC DNA]</scope>
    <source>
        <strain evidence="9 10">CECT 5696</strain>
    </source>
</reference>
<comment type="catalytic activity">
    <reaction evidence="5">
        <text>3',5'-cyclic CMP + H2O = CMP + H(+)</text>
        <dbReference type="Rhea" id="RHEA:72675"/>
        <dbReference type="ChEBI" id="CHEBI:15377"/>
        <dbReference type="ChEBI" id="CHEBI:15378"/>
        <dbReference type="ChEBI" id="CHEBI:58003"/>
        <dbReference type="ChEBI" id="CHEBI:60377"/>
    </reaction>
    <physiologicalReaction direction="left-to-right" evidence="5">
        <dbReference type="Rhea" id="RHEA:72676"/>
    </physiologicalReaction>
</comment>
<dbReference type="EMBL" id="QGTQ01000001">
    <property type="protein sequence ID" value="PWW08315.1"/>
    <property type="molecule type" value="Genomic_DNA"/>
</dbReference>
<dbReference type="Proteomes" id="UP000246635">
    <property type="component" value="Unassembled WGS sequence"/>
</dbReference>
<dbReference type="InterPro" id="IPR051453">
    <property type="entry name" value="MBL_Glyoxalase_II"/>
</dbReference>
<comment type="caution">
    <text evidence="9">The sequence shown here is derived from an EMBL/GenBank/DDBJ whole genome shotgun (WGS) entry which is preliminary data.</text>
</comment>
<proteinExistence type="predicted"/>